<dbReference type="InterPro" id="IPR029787">
    <property type="entry name" value="Nucleotide_cyclase"/>
</dbReference>
<evidence type="ECO:0000259" key="6">
    <source>
        <dbReference type="PROSITE" id="PS50887"/>
    </source>
</evidence>
<dbReference type="PROSITE" id="PS50887">
    <property type="entry name" value="GGDEF"/>
    <property type="match status" value="1"/>
</dbReference>
<evidence type="ECO:0000256" key="1">
    <source>
        <dbReference type="ARBA" id="ARBA00001946"/>
    </source>
</evidence>
<dbReference type="InterPro" id="IPR001789">
    <property type="entry name" value="Sig_transdc_resp-reg_receiver"/>
</dbReference>
<dbReference type="EMBL" id="BMXP01000003">
    <property type="protein sequence ID" value="GGW84483.1"/>
    <property type="molecule type" value="Genomic_DNA"/>
</dbReference>
<feature type="modified residue" description="4-aspartylphosphate" evidence="4">
    <location>
        <position position="74"/>
    </location>
</feature>
<dbReference type="SMART" id="SM00267">
    <property type="entry name" value="GGDEF"/>
    <property type="match status" value="1"/>
</dbReference>
<dbReference type="RefSeq" id="WP_189405506.1">
    <property type="nucleotide sequence ID" value="NZ_BMXP01000003.1"/>
</dbReference>
<comment type="catalytic activity">
    <reaction evidence="3">
        <text>2 GTP = 3',3'-c-di-GMP + 2 diphosphate</text>
        <dbReference type="Rhea" id="RHEA:24898"/>
        <dbReference type="ChEBI" id="CHEBI:33019"/>
        <dbReference type="ChEBI" id="CHEBI:37565"/>
        <dbReference type="ChEBI" id="CHEBI:58805"/>
        <dbReference type="EC" id="2.7.7.65"/>
    </reaction>
</comment>
<dbReference type="Proteomes" id="UP000631300">
    <property type="component" value="Unassembled WGS sequence"/>
</dbReference>
<keyword evidence="4" id="KW-0597">Phosphoprotein</keyword>
<dbReference type="AlphaFoldDB" id="A0A918MZA3"/>
<dbReference type="GO" id="GO:0005886">
    <property type="term" value="C:plasma membrane"/>
    <property type="evidence" value="ECO:0007669"/>
    <property type="project" value="TreeGrafter"/>
</dbReference>
<comment type="caution">
    <text evidence="7">The sequence shown here is derived from an EMBL/GenBank/DDBJ whole genome shotgun (WGS) entry which is preliminary data.</text>
</comment>
<dbReference type="InterPro" id="IPR043128">
    <property type="entry name" value="Rev_trsase/Diguanyl_cyclase"/>
</dbReference>
<keyword evidence="8" id="KW-1185">Reference proteome</keyword>
<dbReference type="GO" id="GO:0043709">
    <property type="term" value="P:cell adhesion involved in single-species biofilm formation"/>
    <property type="evidence" value="ECO:0007669"/>
    <property type="project" value="TreeGrafter"/>
</dbReference>
<dbReference type="InterPro" id="IPR050469">
    <property type="entry name" value="Diguanylate_Cyclase"/>
</dbReference>
<evidence type="ECO:0000259" key="5">
    <source>
        <dbReference type="PROSITE" id="PS50110"/>
    </source>
</evidence>
<gene>
    <name evidence="7" type="ORF">GCM10007391_17770</name>
</gene>
<dbReference type="SMART" id="SM00448">
    <property type="entry name" value="REC"/>
    <property type="match status" value="1"/>
</dbReference>
<dbReference type="SUPFAM" id="SSF52172">
    <property type="entry name" value="CheY-like"/>
    <property type="match status" value="1"/>
</dbReference>
<protein>
    <recommendedName>
        <fullName evidence="2">diguanylate cyclase</fullName>
        <ecNumber evidence="2">2.7.7.65</ecNumber>
    </recommendedName>
</protein>
<dbReference type="InterPro" id="IPR011006">
    <property type="entry name" value="CheY-like_superfamily"/>
</dbReference>
<sequence length="325" mass="35752">MAVNGIVGKSAEIESFLEKGSEHGSVILIVDDELINATILKNMLSTDYQCILASSGQEAVAICEDTHIDLVLLDMHMPGMNGVDVCTSLKKRARTRSIPVIFVTGSDEIETQNQCWEAGATDFLLKPVVLSTLLHRVSNHLLNKRRIELLQSLIYKDQLTGIYNRYYFNNELPRLLRQVVRDKGNVCAVMLDIDLFKKYNDTYGHVAGDEVISGVSQAIQKALRRPTDSAIRFGGEEFVLFLPYTGASGGQRVVEKVLQAVSQLQIEHALSPHGIVTVSAGIYAAPADENTALDDLISNADEGLYEAKENGRNRLVNKSDISTMA</sequence>
<dbReference type="Gene3D" id="3.30.70.270">
    <property type="match status" value="1"/>
</dbReference>
<dbReference type="SUPFAM" id="SSF55073">
    <property type="entry name" value="Nucleotide cyclase"/>
    <property type="match status" value="1"/>
</dbReference>
<accession>A0A918MZA3</accession>
<dbReference type="FunFam" id="3.30.70.270:FF:000001">
    <property type="entry name" value="Diguanylate cyclase domain protein"/>
    <property type="match status" value="1"/>
</dbReference>
<evidence type="ECO:0000313" key="7">
    <source>
        <dbReference type="EMBL" id="GGW84483.1"/>
    </source>
</evidence>
<dbReference type="EC" id="2.7.7.65" evidence="2"/>
<organism evidence="7 8">
    <name type="scientific">Alteromonas halophila</name>
    <dbReference type="NCBI Taxonomy" id="516698"/>
    <lineage>
        <taxon>Bacteria</taxon>
        <taxon>Pseudomonadati</taxon>
        <taxon>Pseudomonadota</taxon>
        <taxon>Gammaproteobacteria</taxon>
        <taxon>Alteromonadales</taxon>
        <taxon>Alteromonadaceae</taxon>
        <taxon>Alteromonas/Salinimonas group</taxon>
        <taxon>Alteromonas</taxon>
    </lineage>
</organism>
<reference evidence="7" key="1">
    <citation type="journal article" date="2014" name="Int. J. Syst. Evol. Microbiol.">
        <title>Complete genome sequence of Corynebacterium casei LMG S-19264T (=DSM 44701T), isolated from a smear-ripened cheese.</title>
        <authorList>
            <consortium name="US DOE Joint Genome Institute (JGI-PGF)"/>
            <person name="Walter F."/>
            <person name="Albersmeier A."/>
            <person name="Kalinowski J."/>
            <person name="Ruckert C."/>
        </authorList>
    </citation>
    <scope>NUCLEOTIDE SEQUENCE</scope>
    <source>
        <strain evidence="7">KCTC 22164</strain>
    </source>
</reference>
<dbReference type="PANTHER" id="PTHR45138:SF9">
    <property type="entry name" value="DIGUANYLATE CYCLASE DGCM-RELATED"/>
    <property type="match status" value="1"/>
</dbReference>
<dbReference type="Gene3D" id="3.40.50.2300">
    <property type="match status" value="1"/>
</dbReference>
<dbReference type="PROSITE" id="PS50110">
    <property type="entry name" value="RESPONSE_REGULATORY"/>
    <property type="match status" value="1"/>
</dbReference>
<reference evidence="7" key="2">
    <citation type="submission" date="2020-09" db="EMBL/GenBank/DDBJ databases">
        <authorList>
            <person name="Sun Q."/>
            <person name="Kim S."/>
        </authorList>
    </citation>
    <scope>NUCLEOTIDE SEQUENCE</scope>
    <source>
        <strain evidence="7">KCTC 22164</strain>
    </source>
</reference>
<dbReference type="GO" id="GO:1902201">
    <property type="term" value="P:negative regulation of bacterial-type flagellum-dependent cell motility"/>
    <property type="evidence" value="ECO:0007669"/>
    <property type="project" value="TreeGrafter"/>
</dbReference>
<evidence type="ECO:0000256" key="3">
    <source>
        <dbReference type="ARBA" id="ARBA00034247"/>
    </source>
</evidence>
<dbReference type="Pfam" id="PF00072">
    <property type="entry name" value="Response_reg"/>
    <property type="match status" value="1"/>
</dbReference>
<feature type="domain" description="Response regulatory" evidence="5">
    <location>
        <begin position="26"/>
        <end position="141"/>
    </location>
</feature>
<evidence type="ECO:0000256" key="2">
    <source>
        <dbReference type="ARBA" id="ARBA00012528"/>
    </source>
</evidence>
<dbReference type="GO" id="GO:0000160">
    <property type="term" value="P:phosphorelay signal transduction system"/>
    <property type="evidence" value="ECO:0007669"/>
    <property type="project" value="InterPro"/>
</dbReference>
<dbReference type="PANTHER" id="PTHR45138">
    <property type="entry name" value="REGULATORY COMPONENTS OF SENSORY TRANSDUCTION SYSTEM"/>
    <property type="match status" value="1"/>
</dbReference>
<comment type="cofactor">
    <cofactor evidence="1">
        <name>Mg(2+)</name>
        <dbReference type="ChEBI" id="CHEBI:18420"/>
    </cofactor>
</comment>
<evidence type="ECO:0000256" key="4">
    <source>
        <dbReference type="PROSITE-ProRule" id="PRU00169"/>
    </source>
</evidence>
<evidence type="ECO:0000313" key="8">
    <source>
        <dbReference type="Proteomes" id="UP000631300"/>
    </source>
</evidence>
<dbReference type="CDD" id="cd01949">
    <property type="entry name" value="GGDEF"/>
    <property type="match status" value="1"/>
</dbReference>
<name>A0A918MZA3_9ALTE</name>
<dbReference type="InterPro" id="IPR000160">
    <property type="entry name" value="GGDEF_dom"/>
</dbReference>
<dbReference type="NCBIfam" id="TIGR00254">
    <property type="entry name" value="GGDEF"/>
    <property type="match status" value="1"/>
</dbReference>
<dbReference type="GO" id="GO:0052621">
    <property type="term" value="F:diguanylate cyclase activity"/>
    <property type="evidence" value="ECO:0007669"/>
    <property type="project" value="UniProtKB-EC"/>
</dbReference>
<dbReference type="Pfam" id="PF00990">
    <property type="entry name" value="GGDEF"/>
    <property type="match status" value="1"/>
</dbReference>
<proteinExistence type="predicted"/>
<feature type="domain" description="GGDEF" evidence="6">
    <location>
        <begin position="184"/>
        <end position="320"/>
    </location>
</feature>